<sequence length="89" mass="10422">MKPKERHVEEICSNTHGNGNMDLETSEFVPAQASLLRNFQNAFCADFMLEKHFVIHNKERPNIDGSRKRVSFNKDYYLIQHMLTLKPDV</sequence>
<evidence type="ECO:0000313" key="1">
    <source>
        <dbReference type="EMBL" id="GFY76660.1"/>
    </source>
</evidence>
<dbReference type="EMBL" id="BMAV01022060">
    <property type="protein sequence ID" value="GFY76660.1"/>
    <property type="molecule type" value="Genomic_DNA"/>
</dbReference>
<gene>
    <name evidence="1" type="ORF">TNIN_443281</name>
</gene>
<organism evidence="1 2">
    <name type="scientific">Trichonephila inaurata madagascariensis</name>
    <dbReference type="NCBI Taxonomy" id="2747483"/>
    <lineage>
        <taxon>Eukaryota</taxon>
        <taxon>Metazoa</taxon>
        <taxon>Ecdysozoa</taxon>
        <taxon>Arthropoda</taxon>
        <taxon>Chelicerata</taxon>
        <taxon>Arachnida</taxon>
        <taxon>Araneae</taxon>
        <taxon>Araneomorphae</taxon>
        <taxon>Entelegynae</taxon>
        <taxon>Araneoidea</taxon>
        <taxon>Nephilidae</taxon>
        <taxon>Trichonephila</taxon>
        <taxon>Trichonephila inaurata</taxon>
    </lineage>
</organism>
<comment type="caution">
    <text evidence="1">The sequence shown here is derived from an EMBL/GenBank/DDBJ whole genome shotgun (WGS) entry which is preliminary data.</text>
</comment>
<proteinExistence type="predicted"/>
<evidence type="ECO:0000313" key="2">
    <source>
        <dbReference type="Proteomes" id="UP000886998"/>
    </source>
</evidence>
<protein>
    <submittedName>
        <fullName evidence="1">Uncharacterized protein</fullName>
    </submittedName>
</protein>
<accession>A0A8X6YPA1</accession>
<keyword evidence="2" id="KW-1185">Reference proteome</keyword>
<name>A0A8X6YPA1_9ARAC</name>
<dbReference type="Proteomes" id="UP000886998">
    <property type="component" value="Unassembled WGS sequence"/>
</dbReference>
<reference evidence="1" key="1">
    <citation type="submission" date="2020-08" db="EMBL/GenBank/DDBJ databases">
        <title>Multicomponent nature underlies the extraordinary mechanical properties of spider dragline silk.</title>
        <authorList>
            <person name="Kono N."/>
            <person name="Nakamura H."/>
            <person name="Mori M."/>
            <person name="Yoshida Y."/>
            <person name="Ohtoshi R."/>
            <person name="Malay A.D."/>
            <person name="Moran D.A.P."/>
            <person name="Tomita M."/>
            <person name="Numata K."/>
            <person name="Arakawa K."/>
        </authorList>
    </citation>
    <scope>NUCLEOTIDE SEQUENCE</scope>
</reference>
<dbReference type="AlphaFoldDB" id="A0A8X6YPA1"/>